<dbReference type="EMBL" id="BQNB010008850">
    <property type="protein sequence ID" value="GJS55156.1"/>
    <property type="molecule type" value="Genomic_DNA"/>
</dbReference>
<organism evidence="1 2">
    <name type="scientific">Tanacetum coccineum</name>
    <dbReference type="NCBI Taxonomy" id="301880"/>
    <lineage>
        <taxon>Eukaryota</taxon>
        <taxon>Viridiplantae</taxon>
        <taxon>Streptophyta</taxon>
        <taxon>Embryophyta</taxon>
        <taxon>Tracheophyta</taxon>
        <taxon>Spermatophyta</taxon>
        <taxon>Magnoliopsida</taxon>
        <taxon>eudicotyledons</taxon>
        <taxon>Gunneridae</taxon>
        <taxon>Pentapetalae</taxon>
        <taxon>asterids</taxon>
        <taxon>campanulids</taxon>
        <taxon>Asterales</taxon>
        <taxon>Asteraceae</taxon>
        <taxon>Asteroideae</taxon>
        <taxon>Anthemideae</taxon>
        <taxon>Anthemidinae</taxon>
        <taxon>Tanacetum</taxon>
    </lineage>
</organism>
<protein>
    <submittedName>
        <fullName evidence="1">Uncharacterized protein</fullName>
    </submittedName>
</protein>
<name>A0ABQ4WRA2_9ASTR</name>
<comment type="caution">
    <text evidence="1">The sequence shown here is derived from an EMBL/GenBank/DDBJ whole genome shotgun (WGS) entry which is preliminary data.</text>
</comment>
<gene>
    <name evidence="1" type="ORF">Tco_0628518</name>
</gene>
<sequence>MNPTAQQIALDNALVALKNRVKIGICNMRTDPTKTPKEPTYEVVLDALALTTCYLAFSNHSRSPKNIYASLLAHHHQDKLCIQIICTNLREPLLQSSTDSFLGIPQIDKRDFKKQEKMYYPIFTKAIIQHFISKDKSIFMRNRLFIHTVQDDSVLGSLRLVSKIEEYQVYGALIPTEMTNLKMRKSPTYKTYLAYATGAIPS</sequence>
<reference evidence="1" key="2">
    <citation type="submission" date="2022-01" db="EMBL/GenBank/DDBJ databases">
        <authorList>
            <person name="Yamashiro T."/>
            <person name="Shiraishi A."/>
            <person name="Satake H."/>
            <person name="Nakayama K."/>
        </authorList>
    </citation>
    <scope>NUCLEOTIDE SEQUENCE</scope>
</reference>
<accession>A0ABQ4WRA2</accession>
<proteinExistence type="predicted"/>
<evidence type="ECO:0000313" key="1">
    <source>
        <dbReference type="EMBL" id="GJS55156.1"/>
    </source>
</evidence>
<dbReference type="Proteomes" id="UP001151760">
    <property type="component" value="Unassembled WGS sequence"/>
</dbReference>
<reference evidence="1" key="1">
    <citation type="journal article" date="2022" name="Int. J. Mol. Sci.">
        <title>Draft Genome of Tanacetum Coccineum: Genomic Comparison of Closely Related Tanacetum-Family Plants.</title>
        <authorList>
            <person name="Yamashiro T."/>
            <person name="Shiraishi A."/>
            <person name="Nakayama K."/>
            <person name="Satake H."/>
        </authorList>
    </citation>
    <scope>NUCLEOTIDE SEQUENCE</scope>
</reference>
<keyword evidence="2" id="KW-1185">Reference proteome</keyword>
<evidence type="ECO:0000313" key="2">
    <source>
        <dbReference type="Proteomes" id="UP001151760"/>
    </source>
</evidence>